<feature type="transmembrane region" description="Helical" evidence="1">
    <location>
        <begin position="124"/>
        <end position="144"/>
    </location>
</feature>
<evidence type="ECO:0000313" key="2">
    <source>
        <dbReference type="EMBL" id="PPQ33499.1"/>
    </source>
</evidence>
<comment type="caution">
    <text evidence="2">The sequence shown here is derived from an EMBL/GenBank/DDBJ whole genome shotgun (WGS) entry which is preliminary data.</text>
</comment>
<dbReference type="AlphaFoldDB" id="A0A2S6NG06"/>
<gene>
    <name evidence="2" type="ORF">CCS01_14225</name>
</gene>
<sequence>MLLLALAGVVFRLPVIYWVILIPVFGIVSVVAGWRNFVTTKERTGLVRRVALDWCALLLAIYLLYDSGVQGVMNRNATSLEMMTLLALGTFIAGVQASVWQICAVGGVLFLAVPALGWLDQSPLLLTAATCVIIALGGVAWWVIQGRPQVGGQIPSPTSSL</sequence>
<proteinExistence type="predicted"/>
<name>A0A2S6NG06_RHOGL</name>
<feature type="transmembrane region" description="Helical" evidence="1">
    <location>
        <begin position="46"/>
        <end position="65"/>
    </location>
</feature>
<reference evidence="2 3" key="1">
    <citation type="journal article" date="2018" name="Arch. Microbiol.">
        <title>New insights into the metabolic potential of the phototrophic purple bacterium Rhodopila globiformis DSM 161(T) from its draft genome sequence and evidence for a vanadium-dependent nitrogenase.</title>
        <authorList>
            <person name="Imhoff J.F."/>
            <person name="Rahn T."/>
            <person name="Kunzel S."/>
            <person name="Neulinger S.C."/>
        </authorList>
    </citation>
    <scope>NUCLEOTIDE SEQUENCE [LARGE SCALE GENOMIC DNA]</scope>
    <source>
        <strain evidence="2 3">DSM 161</strain>
    </source>
</reference>
<dbReference type="Proteomes" id="UP000239724">
    <property type="component" value="Unassembled WGS sequence"/>
</dbReference>
<accession>A0A2S6NG06</accession>
<organism evidence="2 3">
    <name type="scientific">Rhodopila globiformis</name>
    <name type="common">Rhodopseudomonas globiformis</name>
    <dbReference type="NCBI Taxonomy" id="1071"/>
    <lineage>
        <taxon>Bacteria</taxon>
        <taxon>Pseudomonadati</taxon>
        <taxon>Pseudomonadota</taxon>
        <taxon>Alphaproteobacteria</taxon>
        <taxon>Acetobacterales</taxon>
        <taxon>Acetobacteraceae</taxon>
        <taxon>Rhodopila</taxon>
    </lineage>
</organism>
<keyword evidence="1" id="KW-1133">Transmembrane helix</keyword>
<evidence type="ECO:0000256" key="1">
    <source>
        <dbReference type="SAM" id="Phobius"/>
    </source>
</evidence>
<dbReference type="OrthoDB" id="7375506at2"/>
<dbReference type="EMBL" id="NHRY01000144">
    <property type="protein sequence ID" value="PPQ33499.1"/>
    <property type="molecule type" value="Genomic_DNA"/>
</dbReference>
<evidence type="ECO:0000313" key="3">
    <source>
        <dbReference type="Proteomes" id="UP000239724"/>
    </source>
</evidence>
<feature type="transmembrane region" description="Helical" evidence="1">
    <location>
        <begin position="15"/>
        <end position="34"/>
    </location>
</feature>
<feature type="transmembrane region" description="Helical" evidence="1">
    <location>
        <begin position="85"/>
        <end position="112"/>
    </location>
</feature>
<keyword evidence="3" id="KW-1185">Reference proteome</keyword>
<protein>
    <submittedName>
        <fullName evidence="2">Uncharacterized protein</fullName>
    </submittedName>
</protein>
<keyword evidence="1" id="KW-0472">Membrane</keyword>
<keyword evidence="1" id="KW-0812">Transmembrane</keyword>